<dbReference type="InterPro" id="IPR003830">
    <property type="entry name" value="ComA_synth"/>
</dbReference>
<dbReference type="Pfam" id="PF02679">
    <property type="entry name" value="ComA"/>
    <property type="match status" value="1"/>
</dbReference>
<dbReference type="SUPFAM" id="SSF102110">
    <property type="entry name" value="(2r)-phospho-3-sulfolactate synthase ComA"/>
    <property type="match status" value="1"/>
</dbReference>
<gene>
    <name evidence="2" type="ORF">PXX05_05645</name>
</gene>
<sequence length="257" mass="28730">MNTLFDFINCPQRTSKKRDVGITSLLDKGLGVGALNDLLNVASEYIDLVKFSFGTAVVLSQDILKEKIVHLQQKDCEVCFGGTLYEIAEKQGSFDAYLNLCKQLELNYIEISDGAVPIPYQRKLDCIKQASDCGFIVLSEVGNKNPDIDNAIHIDERIDMVNRELETGSWKVIIEARESGTVGLFDSCGKINTDEFFTLINALPAEKLIFEAPKKSQQAWFINQLGVDVNLGNILPEDVISLESLRRQLRADTLCQY</sequence>
<dbReference type="PANTHER" id="PTHR48413:SF1">
    <property type="entry name" value="PROTEIN HEAT-STRESS-ASSOCIATED 32"/>
    <property type="match status" value="1"/>
</dbReference>
<accession>A0ABY8AUB8</accession>
<protein>
    <submittedName>
        <fullName evidence="2">Phosphosulfolactate synthase</fullName>
    </submittedName>
</protein>
<reference evidence="2 3" key="1">
    <citation type="submission" date="2023-02" db="EMBL/GenBank/DDBJ databases">
        <title>Genome Sequence of L. cardiaca H63T.</title>
        <authorList>
            <person name="Lopez A.E."/>
            <person name="Cianciotto N.P."/>
        </authorList>
    </citation>
    <scope>NUCLEOTIDE SEQUENCE [LARGE SCALE GENOMIC DNA]</scope>
    <source>
        <strain evidence="2 3">H63</strain>
    </source>
</reference>
<dbReference type="Proteomes" id="UP001222087">
    <property type="component" value="Chromosome"/>
</dbReference>
<organism evidence="2 3">
    <name type="scientific">Legionella cardiaca</name>
    <dbReference type="NCBI Taxonomy" id="1071983"/>
    <lineage>
        <taxon>Bacteria</taxon>
        <taxon>Pseudomonadati</taxon>
        <taxon>Pseudomonadota</taxon>
        <taxon>Gammaproteobacteria</taxon>
        <taxon>Legionellales</taxon>
        <taxon>Legionellaceae</taxon>
        <taxon>Legionella</taxon>
    </lineage>
</organism>
<dbReference type="Gene3D" id="3.20.20.70">
    <property type="entry name" value="Aldolase class I"/>
    <property type="match status" value="1"/>
</dbReference>
<evidence type="ECO:0000313" key="3">
    <source>
        <dbReference type="Proteomes" id="UP001222087"/>
    </source>
</evidence>
<evidence type="ECO:0000256" key="1">
    <source>
        <dbReference type="ARBA" id="ARBA00010424"/>
    </source>
</evidence>
<comment type="similarity">
    <text evidence="1">Belongs to the phosphosulfolactate synthase family.</text>
</comment>
<evidence type="ECO:0000313" key="2">
    <source>
        <dbReference type="EMBL" id="WED44269.1"/>
    </source>
</evidence>
<keyword evidence="3" id="KW-1185">Reference proteome</keyword>
<dbReference type="PANTHER" id="PTHR48413">
    <property type="match status" value="1"/>
</dbReference>
<name>A0ABY8AUB8_9GAMM</name>
<dbReference type="EMBL" id="CP119078">
    <property type="protein sequence ID" value="WED44269.1"/>
    <property type="molecule type" value="Genomic_DNA"/>
</dbReference>
<dbReference type="InterPro" id="IPR036112">
    <property type="entry name" value="ComA_synth_sf"/>
</dbReference>
<proteinExistence type="inferred from homology"/>
<dbReference type="InterPro" id="IPR013785">
    <property type="entry name" value="Aldolase_TIM"/>
</dbReference>
<dbReference type="RefSeq" id="WP_275090086.1">
    <property type="nucleotide sequence ID" value="NZ_CP119078.1"/>
</dbReference>